<protein>
    <recommendedName>
        <fullName evidence="2">MEMO1 family protein ENS64_03105</fullName>
    </recommendedName>
</protein>
<dbReference type="AlphaFoldDB" id="A0A7C4QMN9"/>
<sequence>MRVRPAAVAGRFYPDQPDELRSLIEDYLASARSARSVRSAQGGERVEQMVRPRAVIVPHAGLVYSGPIAASAYVRLEPWADEIERVLLVGPAHRVPLDGLALSTADAFATPLGLMPVDRAACAAALEIAGVIAHDGAHRDEHSLEVQVPFLQLVVPHAALLPVLVGRGAAAETVCDLMARFLDEPGWVAVVSSDLSHFRPAENCRALDAETSRAIERLADAELNGQRACGYLGIQGLLQVARERSWQAATVDLRNSGDTAGGRESVVGYGAYVVC</sequence>
<dbReference type="PANTHER" id="PTHR11060">
    <property type="entry name" value="PROTEIN MEMO1"/>
    <property type="match status" value="1"/>
</dbReference>
<evidence type="ECO:0000256" key="1">
    <source>
        <dbReference type="ARBA" id="ARBA00006315"/>
    </source>
</evidence>
<comment type="caution">
    <text evidence="3">The sequence shown here is derived from an EMBL/GenBank/DDBJ whole genome shotgun (WGS) entry which is preliminary data.</text>
</comment>
<dbReference type="Gene3D" id="3.40.830.10">
    <property type="entry name" value="LigB-like"/>
    <property type="match status" value="1"/>
</dbReference>
<reference evidence="3" key="1">
    <citation type="journal article" date="2020" name="mSystems">
        <title>Genome- and Community-Level Interaction Insights into Carbon Utilization and Element Cycling Functions of Hydrothermarchaeota in Hydrothermal Sediment.</title>
        <authorList>
            <person name="Zhou Z."/>
            <person name="Liu Y."/>
            <person name="Xu W."/>
            <person name="Pan J."/>
            <person name="Luo Z.H."/>
            <person name="Li M."/>
        </authorList>
    </citation>
    <scope>NUCLEOTIDE SEQUENCE [LARGE SCALE GENOMIC DNA]</scope>
    <source>
        <strain evidence="3">SpSt-508</strain>
    </source>
</reference>
<dbReference type="EMBL" id="DSVQ01000006">
    <property type="protein sequence ID" value="HGT38243.1"/>
    <property type="molecule type" value="Genomic_DNA"/>
</dbReference>
<evidence type="ECO:0000256" key="2">
    <source>
        <dbReference type="HAMAP-Rule" id="MF_00055"/>
    </source>
</evidence>
<dbReference type="PANTHER" id="PTHR11060:SF0">
    <property type="entry name" value="PROTEIN MEMO1"/>
    <property type="match status" value="1"/>
</dbReference>
<name>A0A7C4QMN9_9PLAN</name>
<organism evidence="3">
    <name type="scientific">Schlesneria paludicola</name>
    <dbReference type="NCBI Taxonomy" id="360056"/>
    <lineage>
        <taxon>Bacteria</taxon>
        <taxon>Pseudomonadati</taxon>
        <taxon>Planctomycetota</taxon>
        <taxon>Planctomycetia</taxon>
        <taxon>Planctomycetales</taxon>
        <taxon>Planctomycetaceae</taxon>
        <taxon>Schlesneria</taxon>
    </lineage>
</organism>
<dbReference type="HAMAP" id="MF_00055">
    <property type="entry name" value="MEMO1"/>
    <property type="match status" value="1"/>
</dbReference>
<dbReference type="Pfam" id="PF01875">
    <property type="entry name" value="Memo"/>
    <property type="match status" value="1"/>
</dbReference>
<dbReference type="NCBIfam" id="TIGR04336">
    <property type="entry name" value="AmmeMemoSam_B"/>
    <property type="match status" value="1"/>
</dbReference>
<proteinExistence type="inferred from homology"/>
<dbReference type="CDD" id="cd07361">
    <property type="entry name" value="MEMO_like"/>
    <property type="match status" value="1"/>
</dbReference>
<gene>
    <name evidence="3" type="primary">amrB</name>
    <name evidence="3" type="ORF">ENS64_03105</name>
</gene>
<accession>A0A7C4QMN9</accession>
<dbReference type="InterPro" id="IPR002737">
    <property type="entry name" value="MEMO1_fam"/>
</dbReference>
<comment type="similarity">
    <text evidence="1 2">Belongs to the MEMO1 family.</text>
</comment>
<evidence type="ECO:0000313" key="3">
    <source>
        <dbReference type="EMBL" id="HGT38243.1"/>
    </source>
</evidence>